<evidence type="ECO:0000256" key="1">
    <source>
        <dbReference type="ARBA" id="ARBA00002286"/>
    </source>
</evidence>
<dbReference type="PANTHER" id="PTHR46889">
    <property type="entry name" value="TRANSPOSASE INSF FOR INSERTION SEQUENCE IS3B-RELATED"/>
    <property type="match status" value="1"/>
</dbReference>
<accession>A0A8J6JEC4</accession>
<dbReference type="InterPro" id="IPR001584">
    <property type="entry name" value="Integrase_cat-core"/>
</dbReference>
<keyword evidence="4" id="KW-1185">Reference proteome</keyword>
<proteinExistence type="predicted"/>
<organism evidence="3 4">
    <name type="scientific">Lawsonibacter hominis</name>
    <dbReference type="NCBI Taxonomy" id="2763053"/>
    <lineage>
        <taxon>Bacteria</taxon>
        <taxon>Bacillati</taxon>
        <taxon>Bacillota</taxon>
        <taxon>Clostridia</taxon>
        <taxon>Eubacteriales</taxon>
        <taxon>Oscillospiraceae</taxon>
        <taxon>Lawsonibacter</taxon>
    </lineage>
</organism>
<dbReference type="InterPro" id="IPR036397">
    <property type="entry name" value="RNaseH_sf"/>
</dbReference>
<dbReference type="GO" id="GO:0004803">
    <property type="term" value="F:transposase activity"/>
    <property type="evidence" value="ECO:0007669"/>
    <property type="project" value="InterPro"/>
</dbReference>
<dbReference type="InterPro" id="IPR050900">
    <property type="entry name" value="Transposase_IS3/IS150/IS904"/>
</dbReference>
<dbReference type="GO" id="GO:0015074">
    <property type="term" value="P:DNA integration"/>
    <property type="evidence" value="ECO:0007669"/>
    <property type="project" value="InterPro"/>
</dbReference>
<dbReference type="GO" id="GO:0003677">
    <property type="term" value="F:DNA binding"/>
    <property type="evidence" value="ECO:0007669"/>
    <property type="project" value="InterPro"/>
</dbReference>
<dbReference type="InterPro" id="IPR009057">
    <property type="entry name" value="Homeodomain-like_sf"/>
</dbReference>
<dbReference type="SUPFAM" id="SSF46689">
    <property type="entry name" value="Homeodomain-like"/>
    <property type="match status" value="1"/>
</dbReference>
<dbReference type="InterPro" id="IPR012337">
    <property type="entry name" value="RNaseH-like_sf"/>
</dbReference>
<evidence type="ECO:0000259" key="2">
    <source>
        <dbReference type="PROSITE" id="PS50994"/>
    </source>
</evidence>
<dbReference type="RefSeq" id="WP_024722898.1">
    <property type="nucleotide sequence ID" value="NZ_JACOPP010000003.1"/>
</dbReference>
<dbReference type="Gene3D" id="1.10.10.10">
    <property type="entry name" value="Winged helix-like DNA-binding domain superfamily/Winged helix DNA-binding domain"/>
    <property type="match status" value="1"/>
</dbReference>
<dbReference type="Proteomes" id="UP000661435">
    <property type="component" value="Unassembled WGS sequence"/>
</dbReference>
<dbReference type="Pfam" id="PF01527">
    <property type="entry name" value="HTH_Tnp_1"/>
    <property type="match status" value="1"/>
</dbReference>
<feature type="domain" description="Integrase catalytic" evidence="2">
    <location>
        <begin position="211"/>
        <end position="373"/>
    </location>
</feature>
<comment type="caution">
    <text evidence="3">The sequence shown here is derived from an EMBL/GenBank/DDBJ whole genome shotgun (WGS) entry which is preliminary data.</text>
</comment>
<dbReference type="SUPFAM" id="SSF53098">
    <property type="entry name" value="Ribonuclease H-like"/>
    <property type="match status" value="1"/>
</dbReference>
<dbReference type="AlphaFoldDB" id="A0A8J6JEC4"/>
<dbReference type="GO" id="GO:0006313">
    <property type="term" value="P:DNA transposition"/>
    <property type="evidence" value="ECO:0007669"/>
    <property type="project" value="InterPro"/>
</dbReference>
<dbReference type="InterPro" id="IPR025948">
    <property type="entry name" value="HTH-like_dom"/>
</dbReference>
<reference evidence="3" key="1">
    <citation type="submission" date="2020-08" db="EMBL/GenBank/DDBJ databases">
        <title>Genome public.</title>
        <authorList>
            <person name="Liu C."/>
            <person name="Sun Q."/>
        </authorList>
    </citation>
    <scope>NUCLEOTIDE SEQUENCE</scope>
    <source>
        <strain evidence="3">NSJ-51</strain>
    </source>
</reference>
<dbReference type="Pfam" id="PF00665">
    <property type="entry name" value="rve"/>
    <property type="match status" value="1"/>
</dbReference>
<dbReference type="EMBL" id="JACOPP010000003">
    <property type="protein sequence ID" value="MBC5732765.1"/>
    <property type="molecule type" value="Genomic_DNA"/>
</dbReference>
<evidence type="ECO:0000313" key="4">
    <source>
        <dbReference type="Proteomes" id="UP000661435"/>
    </source>
</evidence>
<dbReference type="Pfam" id="PF13276">
    <property type="entry name" value="HTH_21"/>
    <property type="match status" value="1"/>
</dbReference>
<dbReference type="Gene3D" id="3.30.420.10">
    <property type="entry name" value="Ribonuclease H-like superfamily/Ribonuclease H"/>
    <property type="match status" value="1"/>
</dbReference>
<comment type="function">
    <text evidence="1">Involved in the transposition of the insertion sequence.</text>
</comment>
<gene>
    <name evidence="3" type="ORF">H8S57_03350</name>
</gene>
<sequence>MKYSNKEKLSIVARCQQGESIATLSNELAIPRSTLYRWLKSFPTDSAGKPLKFSYQEYTLLQRKVEKLQNIITILKSADCLVSAPLRERLHALEPFYGKYEIHTICEALDVDRGTFYNHMLRNKRENAWFEKRRQEYCQVIRDVFDEYHQVLGGEKIRTILIQRGHQISAEYVSRLMREMGLSSVRTTAKKEYLKLREPERKKNLLQQQFTATQPNQRWVSDVSCFKLGDHYFYVCVIIDLFSRKVIAYKISKRNSTQLITATFKMAYEERQPPSGLIFHSDRGAQYTSHRFQQLLHEHNTEQSFSQPGKPHDNAVAESFFASLKKEELYRREHPSDRAFQASVASYIEFYNTKRPHRTLKNLTPCQMEENFSKNDK</sequence>
<name>A0A8J6JEC4_9FIRM</name>
<protein>
    <submittedName>
        <fullName evidence="3">IS3 family transposase</fullName>
    </submittedName>
</protein>
<evidence type="ECO:0000313" key="3">
    <source>
        <dbReference type="EMBL" id="MBC5732765.1"/>
    </source>
</evidence>
<dbReference type="InterPro" id="IPR048020">
    <property type="entry name" value="Transpos_IS3"/>
</dbReference>
<dbReference type="PROSITE" id="PS50994">
    <property type="entry name" value="INTEGRASE"/>
    <property type="match status" value="1"/>
</dbReference>
<dbReference type="NCBIfam" id="NF033516">
    <property type="entry name" value="transpos_IS3"/>
    <property type="match status" value="1"/>
</dbReference>
<dbReference type="InterPro" id="IPR002514">
    <property type="entry name" value="Transposase_8"/>
</dbReference>
<dbReference type="PANTHER" id="PTHR46889:SF4">
    <property type="entry name" value="TRANSPOSASE INSO FOR INSERTION SEQUENCE ELEMENT IS911B-RELATED"/>
    <property type="match status" value="1"/>
</dbReference>
<dbReference type="InterPro" id="IPR036388">
    <property type="entry name" value="WH-like_DNA-bd_sf"/>
</dbReference>
<dbReference type="Pfam" id="PF13333">
    <property type="entry name" value="rve_2"/>
    <property type="match status" value="1"/>
</dbReference>